<dbReference type="SMART" id="SM00260">
    <property type="entry name" value="CheW"/>
    <property type="match status" value="1"/>
</dbReference>
<dbReference type="GO" id="GO:0006935">
    <property type="term" value="P:chemotaxis"/>
    <property type="evidence" value="ECO:0007669"/>
    <property type="project" value="InterPro"/>
</dbReference>
<dbReference type="GO" id="GO:0005829">
    <property type="term" value="C:cytosol"/>
    <property type="evidence" value="ECO:0007669"/>
    <property type="project" value="TreeGrafter"/>
</dbReference>
<gene>
    <name evidence="2" type="ORF">SAMN05216244_2170</name>
</gene>
<dbReference type="InterPro" id="IPR002545">
    <property type="entry name" value="CheW-lke_dom"/>
</dbReference>
<dbReference type="EMBL" id="FNHF01000002">
    <property type="protein sequence ID" value="SDM27483.1"/>
    <property type="molecule type" value="Genomic_DNA"/>
</dbReference>
<dbReference type="InterPro" id="IPR039315">
    <property type="entry name" value="CheW"/>
</dbReference>
<dbReference type="AlphaFoldDB" id="A0A1G9RW85"/>
<dbReference type="Gene3D" id="2.40.50.180">
    <property type="entry name" value="CheA-289, Domain 4"/>
    <property type="match status" value="1"/>
</dbReference>
<dbReference type="PANTHER" id="PTHR22617:SF23">
    <property type="entry name" value="CHEMOTAXIS PROTEIN CHEW"/>
    <property type="match status" value="1"/>
</dbReference>
<accession>A0A1G9RW85</accession>
<organism evidence="2 3">
    <name type="scientific">Sediminibacillus halophilus</name>
    <dbReference type="NCBI Taxonomy" id="482461"/>
    <lineage>
        <taxon>Bacteria</taxon>
        <taxon>Bacillati</taxon>
        <taxon>Bacillota</taxon>
        <taxon>Bacilli</taxon>
        <taxon>Bacillales</taxon>
        <taxon>Bacillaceae</taxon>
        <taxon>Sediminibacillus</taxon>
    </lineage>
</organism>
<dbReference type="Pfam" id="PF01584">
    <property type="entry name" value="CheW"/>
    <property type="match status" value="1"/>
</dbReference>
<dbReference type="OrthoDB" id="9794382at2"/>
<dbReference type="CDD" id="cd00732">
    <property type="entry name" value="CheW"/>
    <property type="match status" value="1"/>
</dbReference>
<dbReference type="SUPFAM" id="SSF50341">
    <property type="entry name" value="CheW-like"/>
    <property type="match status" value="1"/>
</dbReference>
<dbReference type="RefSeq" id="WP_074598808.1">
    <property type="nucleotide sequence ID" value="NZ_FNHF01000002.1"/>
</dbReference>
<dbReference type="Proteomes" id="UP000182347">
    <property type="component" value="Unassembled WGS sequence"/>
</dbReference>
<dbReference type="InterPro" id="IPR036061">
    <property type="entry name" value="CheW-like_dom_sf"/>
</dbReference>
<proteinExistence type="predicted"/>
<dbReference type="Gene3D" id="2.30.30.40">
    <property type="entry name" value="SH3 Domains"/>
    <property type="match status" value="1"/>
</dbReference>
<evidence type="ECO:0000313" key="3">
    <source>
        <dbReference type="Proteomes" id="UP000182347"/>
    </source>
</evidence>
<feature type="domain" description="CheW-like" evidence="1">
    <location>
        <begin position="4"/>
        <end position="144"/>
    </location>
</feature>
<evidence type="ECO:0000313" key="2">
    <source>
        <dbReference type="EMBL" id="SDM27483.1"/>
    </source>
</evidence>
<name>A0A1G9RW85_9BACI</name>
<dbReference type="STRING" id="482461.SAMN05216244_2170"/>
<sequence length="153" mass="17312">MQTAIKTIIFQLKQQQYGVDIQQVRSIERLDDVTEVPNTSDFIKGIINLRGQVIPIIDLKERLNLGNQDYSEETRVLIIEIEGVTAGLIVDEAKDVIDIDPEIIDPTPSMAGGVHSEFLRGVAKLEDRLLIMLDFASIFDTREMEEVKEINED</sequence>
<reference evidence="3" key="1">
    <citation type="submission" date="2016-10" db="EMBL/GenBank/DDBJ databases">
        <authorList>
            <person name="Varghese N."/>
            <person name="Submissions S."/>
        </authorList>
    </citation>
    <scope>NUCLEOTIDE SEQUENCE [LARGE SCALE GENOMIC DNA]</scope>
    <source>
        <strain evidence="3">CGMCC 1.6199</strain>
    </source>
</reference>
<keyword evidence="3" id="KW-1185">Reference proteome</keyword>
<dbReference type="GO" id="GO:0007165">
    <property type="term" value="P:signal transduction"/>
    <property type="evidence" value="ECO:0007669"/>
    <property type="project" value="InterPro"/>
</dbReference>
<protein>
    <submittedName>
        <fullName evidence="2">Purine-binding chemotaxis protein CheW</fullName>
    </submittedName>
</protein>
<dbReference type="PROSITE" id="PS50851">
    <property type="entry name" value="CHEW"/>
    <property type="match status" value="1"/>
</dbReference>
<dbReference type="PANTHER" id="PTHR22617">
    <property type="entry name" value="CHEMOTAXIS SENSOR HISTIDINE KINASE-RELATED"/>
    <property type="match status" value="1"/>
</dbReference>
<evidence type="ECO:0000259" key="1">
    <source>
        <dbReference type="PROSITE" id="PS50851"/>
    </source>
</evidence>